<dbReference type="InterPro" id="IPR012340">
    <property type="entry name" value="NA-bd_OB-fold"/>
</dbReference>
<dbReference type="PANTHER" id="PTHR47165:SF4">
    <property type="entry name" value="OS03G0429900 PROTEIN"/>
    <property type="match status" value="1"/>
</dbReference>
<dbReference type="SUPFAM" id="SSF50249">
    <property type="entry name" value="Nucleic acid-binding proteins"/>
    <property type="match status" value="2"/>
</dbReference>
<dbReference type="Gene3D" id="2.40.50.140">
    <property type="entry name" value="Nucleic acid-binding proteins"/>
    <property type="match status" value="2"/>
</dbReference>
<keyword evidence="2" id="KW-1185">Reference proteome</keyword>
<comment type="caution">
    <text evidence="1">The sequence shown here is derived from an EMBL/GenBank/DDBJ whole genome shotgun (WGS) entry which is preliminary data.</text>
</comment>
<protein>
    <recommendedName>
        <fullName evidence="3">Replication factor A C-terminal domain-containing protein</fullName>
    </recommendedName>
</protein>
<dbReference type="EMBL" id="JAWXYG010000003">
    <property type="protein sequence ID" value="KAK4278434.1"/>
    <property type="molecule type" value="Genomic_DNA"/>
</dbReference>
<gene>
    <name evidence="1" type="ORF">QN277_016281</name>
</gene>
<name>A0AAE1TBT0_9FABA</name>
<sequence length="397" mass="43825">MSSLHKRQAYDVLAFVKDVGTLDEFHRGNETKNRLRLLLADSENNEVECTLFDNCALDAYMAYLQNTESPVVVLLNLARVGFSEDGTPQVCSSFNATRALFNASITEVQNLIQSAKDEKSPVMVALSQPTTSQLSQHLNGASLHNQTKVTISQIPEQAIGNSFVINCQIHKLETRHGWKYDGCSKCGSKADLDNPSSICPLCKKIPEKIEPKMRIHYLVKDKTGSASVIFWDKLAVQLVKKTASELIHLLKKDDNFPDELDVPVGKNVLLKLKLNDYNKKHPASGISVSQYTICEDLLNQFNEANAEGIVERVDAQNAAHNIVVNPVTEGVTPLITPLEDSSVSDLSQHVTSAPVKGKRRISNKRNVVILDDLATTSHVPSTGSVEERVSKVIKQEK</sequence>
<accession>A0AAE1TBT0</accession>
<reference evidence="1" key="1">
    <citation type="submission" date="2023-10" db="EMBL/GenBank/DDBJ databases">
        <title>Chromosome-level genome of the transformable northern wattle, Acacia crassicarpa.</title>
        <authorList>
            <person name="Massaro I."/>
            <person name="Sinha N.R."/>
            <person name="Poethig S."/>
            <person name="Leichty A.R."/>
        </authorList>
    </citation>
    <scope>NUCLEOTIDE SEQUENCE</scope>
    <source>
        <strain evidence="1">Acra3RX</strain>
        <tissue evidence="1">Leaf</tissue>
    </source>
</reference>
<evidence type="ECO:0000313" key="1">
    <source>
        <dbReference type="EMBL" id="KAK4278434.1"/>
    </source>
</evidence>
<evidence type="ECO:0000313" key="2">
    <source>
        <dbReference type="Proteomes" id="UP001293593"/>
    </source>
</evidence>
<proteinExistence type="predicted"/>
<dbReference type="Proteomes" id="UP001293593">
    <property type="component" value="Unassembled WGS sequence"/>
</dbReference>
<dbReference type="AlphaFoldDB" id="A0AAE1TBT0"/>
<dbReference type="PANTHER" id="PTHR47165">
    <property type="entry name" value="OS03G0429900 PROTEIN"/>
    <property type="match status" value="1"/>
</dbReference>
<organism evidence="1 2">
    <name type="scientific">Acacia crassicarpa</name>
    <name type="common">northern wattle</name>
    <dbReference type="NCBI Taxonomy" id="499986"/>
    <lineage>
        <taxon>Eukaryota</taxon>
        <taxon>Viridiplantae</taxon>
        <taxon>Streptophyta</taxon>
        <taxon>Embryophyta</taxon>
        <taxon>Tracheophyta</taxon>
        <taxon>Spermatophyta</taxon>
        <taxon>Magnoliopsida</taxon>
        <taxon>eudicotyledons</taxon>
        <taxon>Gunneridae</taxon>
        <taxon>Pentapetalae</taxon>
        <taxon>rosids</taxon>
        <taxon>fabids</taxon>
        <taxon>Fabales</taxon>
        <taxon>Fabaceae</taxon>
        <taxon>Caesalpinioideae</taxon>
        <taxon>mimosoid clade</taxon>
        <taxon>Acacieae</taxon>
        <taxon>Acacia</taxon>
    </lineage>
</organism>
<dbReference type="CDD" id="cd04481">
    <property type="entry name" value="RPA1_DBD_B_like"/>
    <property type="match status" value="1"/>
</dbReference>
<evidence type="ECO:0008006" key="3">
    <source>
        <dbReference type="Google" id="ProtNLM"/>
    </source>
</evidence>